<organism evidence="1 2">
    <name type="scientific">Chlorella vulgaris</name>
    <name type="common">Green alga</name>
    <dbReference type="NCBI Taxonomy" id="3077"/>
    <lineage>
        <taxon>Eukaryota</taxon>
        <taxon>Viridiplantae</taxon>
        <taxon>Chlorophyta</taxon>
        <taxon>core chlorophytes</taxon>
        <taxon>Trebouxiophyceae</taxon>
        <taxon>Chlorellales</taxon>
        <taxon>Chlorellaceae</taxon>
        <taxon>Chlorella clade</taxon>
        <taxon>Chlorella</taxon>
    </lineage>
</organism>
<evidence type="ECO:0000313" key="1">
    <source>
        <dbReference type="EMBL" id="KAI3432610.1"/>
    </source>
</evidence>
<dbReference type="EMBL" id="SIDB01000005">
    <property type="protein sequence ID" value="KAI3432610.1"/>
    <property type="molecule type" value="Genomic_DNA"/>
</dbReference>
<dbReference type="AlphaFoldDB" id="A0A9D4YY46"/>
<gene>
    <name evidence="1" type="ORF">D9Q98_004157</name>
</gene>
<sequence>MQVGYASSAQAQASIAYGESDLISAAEAVIARADVTIARADTYFAAIAEQDRRLQSEAAVFRVRAYPLPPSQAQVDNYDLDAFWAEEALRARVRLVDENSLACRGLIVERILEDAYLIALRWQAAAAAWRASFELLEYAKRVDPQGPVVRQTEQSILDMHNFKQQCQQWGEAS</sequence>
<proteinExistence type="predicted"/>
<reference evidence="1" key="2">
    <citation type="submission" date="2020-11" db="EMBL/GenBank/DDBJ databases">
        <authorList>
            <person name="Cecchin M."/>
            <person name="Marcolungo L."/>
            <person name="Rossato M."/>
            <person name="Girolomoni L."/>
            <person name="Cosentino E."/>
            <person name="Cuine S."/>
            <person name="Li-Beisson Y."/>
            <person name="Delledonne M."/>
            <person name="Ballottari M."/>
        </authorList>
    </citation>
    <scope>NUCLEOTIDE SEQUENCE</scope>
    <source>
        <strain evidence="1">211/11P</strain>
        <tissue evidence="1">Whole cell</tissue>
    </source>
</reference>
<keyword evidence="2" id="KW-1185">Reference proteome</keyword>
<name>A0A9D4YY46_CHLVU</name>
<accession>A0A9D4YY46</accession>
<evidence type="ECO:0000313" key="2">
    <source>
        <dbReference type="Proteomes" id="UP001055712"/>
    </source>
</evidence>
<protein>
    <submittedName>
        <fullName evidence="1">Uncharacterized protein</fullName>
    </submittedName>
</protein>
<dbReference type="Proteomes" id="UP001055712">
    <property type="component" value="Unassembled WGS sequence"/>
</dbReference>
<comment type="caution">
    <text evidence="1">The sequence shown here is derived from an EMBL/GenBank/DDBJ whole genome shotgun (WGS) entry which is preliminary data.</text>
</comment>
<reference evidence="1" key="1">
    <citation type="journal article" date="2019" name="Plant J.">
        <title>Chlorella vulgaris genome assembly and annotation reveals the molecular basis for metabolic acclimation to high light conditions.</title>
        <authorList>
            <person name="Cecchin M."/>
            <person name="Marcolungo L."/>
            <person name="Rossato M."/>
            <person name="Girolomoni L."/>
            <person name="Cosentino E."/>
            <person name="Cuine S."/>
            <person name="Li-Beisson Y."/>
            <person name="Delledonne M."/>
            <person name="Ballottari M."/>
        </authorList>
    </citation>
    <scope>NUCLEOTIDE SEQUENCE</scope>
    <source>
        <strain evidence="1">211/11P</strain>
    </source>
</reference>